<proteinExistence type="predicted"/>
<dbReference type="AlphaFoldDB" id="F0WSZ0"/>
<evidence type="ECO:0000313" key="2">
    <source>
        <dbReference type="EMBL" id="CCA24475.1"/>
    </source>
</evidence>
<feature type="compositionally biased region" description="Polar residues" evidence="1">
    <location>
        <begin position="75"/>
        <end position="85"/>
    </location>
</feature>
<dbReference type="HOGENOM" id="CLU_1889630_0_0_1"/>
<evidence type="ECO:0000256" key="1">
    <source>
        <dbReference type="SAM" id="MobiDB-lite"/>
    </source>
</evidence>
<reference evidence="2" key="1">
    <citation type="journal article" date="2011" name="PLoS Biol.">
        <title>Gene gain and loss during evolution of obligate parasitism in the white rust pathogen of Arabidopsis thaliana.</title>
        <authorList>
            <person name="Kemen E."/>
            <person name="Gardiner A."/>
            <person name="Schultz-Larsen T."/>
            <person name="Kemen A.C."/>
            <person name="Balmuth A.L."/>
            <person name="Robert-Seilaniantz A."/>
            <person name="Bailey K."/>
            <person name="Holub E."/>
            <person name="Studholme D.J."/>
            <person name="Maclean D."/>
            <person name="Jones J.D."/>
        </authorList>
    </citation>
    <scope>NUCLEOTIDE SEQUENCE</scope>
</reference>
<sequence>MLISLKEHARQRPEMTKKTLNSNPILTHAIVQCFKSRNIPILALGEASSALLLAPPPLAPQFESCAPRNAGGFSSRWSARSNSPQEPAPAGTALTSNIPSHSRGNIAHQVVMWHDPHGPEQAKKASSSNKDRCHY</sequence>
<name>F0WSZ0_9STRA</name>
<organism evidence="2">
    <name type="scientific">Albugo laibachii Nc14</name>
    <dbReference type="NCBI Taxonomy" id="890382"/>
    <lineage>
        <taxon>Eukaryota</taxon>
        <taxon>Sar</taxon>
        <taxon>Stramenopiles</taxon>
        <taxon>Oomycota</taxon>
        <taxon>Peronosporomycetes</taxon>
        <taxon>Albuginales</taxon>
        <taxon>Albuginaceae</taxon>
        <taxon>Albugo</taxon>
    </lineage>
</organism>
<reference evidence="2" key="2">
    <citation type="submission" date="2011-02" db="EMBL/GenBank/DDBJ databases">
        <authorList>
            <person name="MacLean D."/>
        </authorList>
    </citation>
    <scope>NUCLEOTIDE SEQUENCE</scope>
</reference>
<accession>F0WSZ0</accession>
<feature type="compositionally biased region" description="Polar residues" evidence="1">
    <location>
        <begin position="93"/>
        <end position="103"/>
    </location>
</feature>
<feature type="region of interest" description="Disordered" evidence="1">
    <location>
        <begin position="116"/>
        <end position="135"/>
    </location>
</feature>
<dbReference type="EMBL" id="FR824287">
    <property type="protein sequence ID" value="CCA24475.1"/>
    <property type="molecule type" value="Genomic_DNA"/>
</dbReference>
<gene>
    <name evidence="2" type="primary">AlNc14C242G9480</name>
    <name evidence="2" type="ORF">ALNC14_106190</name>
</gene>
<feature type="region of interest" description="Disordered" evidence="1">
    <location>
        <begin position="72"/>
        <end position="110"/>
    </location>
</feature>
<protein>
    <submittedName>
        <fullName evidence="2">AlNc14C242G9480 protein</fullName>
    </submittedName>
</protein>